<proteinExistence type="predicted"/>
<dbReference type="InterPro" id="IPR008978">
    <property type="entry name" value="HSP20-like_chaperone"/>
</dbReference>
<dbReference type="PROSITE" id="PS51203">
    <property type="entry name" value="CS"/>
    <property type="match status" value="1"/>
</dbReference>
<dbReference type="Gene3D" id="2.60.40.790">
    <property type="match status" value="1"/>
</dbReference>
<evidence type="ECO:0000256" key="1">
    <source>
        <dbReference type="SAM" id="MobiDB-lite"/>
    </source>
</evidence>
<evidence type="ECO:0000313" key="4">
    <source>
        <dbReference type="RefSeq" id="XP_026191348.1"/>
    </source>
</evidence>
<gene>
    <name evidence="4" type="primary">LOC34620978</name>
</gene>
<dbReference type="SUPFAM" id="SSF49764">
    <property type="entry name" value="HSP20-like chaperones"/>
    <property type="match status" value="1"/>
</dbReference>
<dbReference type="InterPro" id="IPR052004">
    <property type="entry name" value="Dynein_assembly_factor_4"/>
</dbReference>
<dbReference type="CDD" id="cd06463">
    <property type="entry name" value="p23_like"/>
    <property type="match status" value="1"/>
</dbReference>
<evidence type="ECO:0000313" key="3">
    <source>
        <dbReference type="Proteomes" id="UP000515125"/>
    </source>
</evidence>
<dbReference type="PANTHER" id="PTHR46492:SF1">
    <property type="entry name" value="DYNEIN AXONEMAL ASSEMBLY FACTOR 4"/>
    <property type="match status" value="1"/>
</dbReference>
<protein>
    <submittedName>
        <fullName evidence="4">Uncharacterized protein LOC34620978</fullName>
    </submittedName>
</protein>
<name>A0A6P6RU37_9EIME</name>
<dbReference type="SUPFAM" id="SSF48452">
    <property type="entry name" value="TPR-like"/>
    <property type="match status" value="1"/>
</dbReference>
<feature type="domain" description="CS" evidence="2">
    <location>
        <begin position="2"/>
        <end position="94"/>
    </location>
</feature>
<feature type="compositionally biased region" description="Low complexity" evidence="1">
    <location>
        <begin position="259"/>
        <end position="269"/>
    </location>
</feature>
<dbReference type="AlphaFoldDB" id="A0A6P6RU37"/>
<dbReference type="InterPro" id="IPR011990">
    <property type="entry name" value="TPR-like_helical_dom_sf"/>
</dbReference>
<dbReference type="GO" id="GO:0036159">
    <property type="term" value="P:inner dynein arm assembly"/>
    <property type="evidence" value="ECO:0007669"/>
    <property type="project" value="TreeGrafter"/>
</dbReference>
<keyword evidence="3" id="KW-1185">Reference proteome</keyword>
<dbReference type="OrthoDB" id="348005at2759"/>
<dbReference type="InterPro" id="IPR007052">
    <property type="entry name" value="CS_dom"/>
</dbReference>
<evidence type="ECO:0000259" key="2">
    <source>
        <dbReference type="PROSITE" id="PS51203"/>
    </source>
</evidence>
<dbReference type="RefSeq" id="XP_026191348.1">
    <property type="nucleotide sequence ID" value="XM_026335563.1"/>
</dbReference>
<feature type="region of interest" description="Disordered" evidence="1">
    <location>
        <begin position="123"/>
        <end position="154"/>
    </location>
</feature>
<organism evidence="3 4">
    <name type="scientific">Cyclospora cayetanensis</name>
    <dbReference type="NCBI Taxonomy" id="88456"/>
    <lineage>
        <taxon>Eukaryota</taxon>
        <taxon>Sar</taxon>
        <taxon>Alveolata</taxon>
        <taxon>Apicomplexa</taxon>
        <taxon>Conoidasida</taxon>
        <taxon>Coccidia</taxon>
        <taxon>Eucoccidiorida</taxon>
        <taxon>Eimeriorina</taxon>
        <taxon>Eimeriidae</taxon>
        <taxon>Cyclospora</taxon>
    </lineage>
</organism>
<dbReference type="Proteomes" id="UP000515125">
    <property type="component" value="Unplaced"/>
</dbReference>
<dbReference type="GO" id="GO:0036158">
    <property type="term" value="P:outer dynein arm assembly"/>
    <property type="evidence" value="ECO:0007669"/>
    <property type="project" value="TreeGrafter"/>
</dbReference>
<reference evidence="4" key="1">
    <citation type="submission" date="2025-08" db="UniProtKB">
        <authorList>
            <consortium name="RefSeq"/>
        </authorList>
    </citation>
    <scope>IDENTIFICATION</scope>
</reference>
<feature type="region of interest" description="Disordered" evidence="1">
    <location>
        <begin position="236"/>
        <end position="273"/>
    </location>
</feature>
<accession>A0A6P6RU37</accession>
<sequence>MPNTIAYDWSQTATHLSLHLRIPSLKADLKQQQQCPTLSITLASCYLRVCRHPWILELDLWGDVDYKSAKVTPGTDSLSIMVPKLHEGFWGSVSAVSNPALQQHEIRERRRIAVAAYTEWQEQQQQKRSAARHTRKEEQQRRVWKQRKEQREWHEHQKAMQARHVLEQLQDDVATTCGRSSECSTAEGASLYAHHRVEKPTSCQKYTEADVSHEMSSSSMKKQLHAYHAQRIENSRSGCEWTDHKNQPPPATKYDADSSEINNNESTESVQNVETPNVLCEAFIRCPPEQPTSHTGRTETVDNSACVAEDHGRPASCTTVSVSFGARRPNRIPARGPREPPLPNSTAVISNSTMCREKPGDLPRLQQTSPEWLHSKATRLLLGGDPAAAAEAYGITLRLKGPHTYQPLVVAKAFCGRSLAWLAMGENEKALSDCKEGLEALQDAQRQADAAAAVAGHPLGENRQQHMEALHLRHVLLARRAAAFLRVNDLEKLRQIQKKKQDADTALRLALKCHQKQAVQHFDSSLSKEEDLVQGCVAPTAGTEVAQQSHRTYFLLQRSIRLYVHLLTHLVAPESSSADSVHGGVAVRDIHVPSQSTTGYGCAKTLEDPGLLTSSTTAITSTPASVTLGCIADVPIGDIVDADAAAATEAAKRLAAALLTTVAHKGSFPCAAAAAAVLSNMALALLHLQVSSCASAAVAAADAAGTLIRHAEERLNLQQIHVQGVIPPLKEEKQHLLKLCQQENDRQLHTTVQVQHCLPNILGTLHQVPSAD</sequence>
<dbReference type="PANTHER" id="PTHR46492">
    <property type="entry name" value="DYNEIN ASSEMBLY FACTOR 4, AXONEMAL"/>
    <property type="match status" value="1"/>
</dbReference>
<dbReference type="GO" id="GO:0003341">
    <property type="term" value="P:cilium movement"/>
    <property type="evidence" value="ECO:0007669"/>
    <property type="project" value="TreeGrafter"/>
</dbReference>
<dbReference type="GeneID" id="34620978"/>
<feature type="compositionally biased region" description="Basic and acidic residues" evidence="1">
    <location>
        <begin position="135"/>
        <end position="154"/>
    </location>
</feature>